<feature type="chain" id="PRO_5046354073" description="Sporulation protein" evidence="1">
    <location>
        <begin position="22"/>
        <end position="158"/>
    </location>
</feature>
<dbReference type="EMBL" id="JAOTPO010000010">
    <property type="protein sequence ID" value="MDE5414679.1"/>
    <property type="molecule type" value="Genomic_DNA"/>
</dbReference>
<name>A0ABT5VGU2_9BACI</name>
<sequence>MKKFIIGCGLSALLLSACTPANPPQALGGNPGGSGQQAAGQDISYGMLGPGPINYHVINHRPIPLHEGEVNHSASFRTLTPDRQDLGDDQDKIREIVELKGFRPGMIIMAGSHVWVNVDDAGNFQGKAKEKKLKELRTALRQGIPRYQIHVNTGEQQQ</sequence>
<keyword evidence="1" id="KW-0732">Signal</keyword>
<dbReference type="PROSITE" id="PS51257">
    <property type="entry name" value="PROKAR_LIPOPROTEIN"/>
    <property type="match status" value="1"/>
</dbReference>
<proteinExistence type="predicted"/>
<evidence type="ECO:0008006" key="4">
    <source>
        <dbReference type="Google" id="ProtNLM"/>
    </source>
</evidence>
<reference evidence="2" key="1">
    <citation type="submission" date="2024-05" db="EMBL/GenBank/DDBJ databases">
        <title>Alkalihalobacillus sp. strain MEB203 novel alkaliphilic bacterium from Lonar Lake, India.</title>
        <authorList>
            <person name="Joshi A."/>
            <person name="Thite S."/>
            <person name="Mengade P."/>
        </authorList>
    </citation>
    <scope>NUCLEOTIDE SEQUENCE</scope>
    <source>
        <strain evidence="2">MEB 203</strain>
    </source>
</reference>
<protein>
    <recommendedName>
        <fullName evidence="4">Sporulation protein</fullName>
    </recommendedName>
</protein>
<evidence type="ECO:0000313" key="3">
    <source>
        <dbReference type="Proteomes" id="UP001148125"/>
    </source>
</evidence>
<keyword evidence="3" id="KW-1185">Reference proteome</keyword>
<dbReference type="RefSeq" id="WP_275119293.1">
    <property type="nucleotide sequence ID" value="NZ_JAOTPO010000010.1"/>
</dbReference>
<organism evidence="2 3">
    <name type="scientific">Alkalihalobacterium chitinilyticum</name>
    <dbReference type="NCBI Taxonomy" id="2980103"/>
    <lineage>
        <taxon>Bacteria</taxon>
        <taxon>Bacillati</taxon>
        <taxon>Bacillota</taxon>
        <taxon>Bacilli</taxon>
        <taxon>Bacillales</taxon>
        <taxon>Bacillaceae</taxon>
        <taxon>Alkalihalobacterium</taxon>
    </lineage>
</organism>
<gene>
    <name evidence="2" type="ORF">N7Z68_14970</name>
</gene>
<comment type="caution">
    <text evidence="2">The sequence shown here is derived from an EMBL/GenBank/DDBJ whole genome shotgun (WGS) entry which is preliminary data.</text>
</comment>
<feature type="signal peptide" evidence="1">
    <location>
        <begin position="1"/>
        <end position="21"/>
    </location>
</feature>
<dbReference type="Proteomes" id="UP001148125">
    <property type="component" value="Unassembled WGS sequence"/>
</dbReference>
<accession>A0ABT5VGU2</accession>
<evidence type="ECO:0000256" key="1">
    <source>
        <dbReference type="SAM" id="SignalP"/>
    </source>
</evidence>
<evidence type="ECO:0000313" key="2">
    <source>
        <dbReference type="EMBL" id="MDE5414679.1"/>
    </source>
</evidence>